<dbReference type="PANTHER" id="PTHR30287:SF1">
    <property type="entry name" value="INNER MEMBRANE PROTEIN"/>
    <property type="match status" value="1"/>
</dbReference>
<comment type="subcellular location">
    <subcellularLocation>
        <location evidence="1">Cell membrane</location>
        <topology evidence="1">Multi-pass membrane protein</topology>
    </subcellularLocation>
</comment>
<dbReference type="PANTHER" id="PTHR30287">
    <property type="entry name" value="MEMBRANE COMPONENT OF PREDICTED ABC SUPERFAMILY METABOLITE UPTAKE TRANSPORTER"/>
    <property type="match status" value="1"/>
</dbReference>
<dbReference type="InterPro" id="IPR038766">
    <property type="entry name" value="Membrane_comp_ABC_pdt"/>
</dbReference>
<dbReference type="InterPro" id="IPR003838">
    <property type="entry name" value="ABC3_permease_C"/>
</dbReference>
<organism evidence="9 10">
    <name type="scientific">Faecalicoccus acidiformans</name>
    <dbReference type="NCBI Taxonomy" id="915173"/>
    <lineage>
        <taxon>Bacteria</taxon>
        <taxon>Bacillati</taxon>
        <taxon>Bacillota</taxon>
        <taxon>Erysipelotrichia</taxon>
        <taxon>Erysipelotrichales</taxon>
        <taxon>Erysipelotrichaceae</taxon>
        <taxon>Faecalicoccus</taxon>
    </lineage>
</organism>
<sequence length="1094" mass="121850">MPKTFLKNIFCEIKSSFGRFFSILSIVAIGVAFFAGVKASAPDMKYSADAYFDKQNLQDIQVYSTLGLTDEDIQAIQEVEGVESAQGLFTMDVLTQKENTQLVLKLISLPEDQEINTIRLIEGRMPENDHECLVEADSATNTLFGGLEIGETITLSSGTDTPIGDSLANDTYTIVGTCYTPTYLSYQKGSSSIGSGTLNTFIYVPEQNILSDYYTEVDVLVEGAKVYNSYEEDYFDVIDPVVKEIEKIADEQIKVRIQENQQELDDAKAEFDSQIQDAQNQIDRAQNEINQGQQTIQNSEATLASSRAQLDAGWQEYYNNLALLDNLPVLNDAIAQIETAEASLPQVESGIQQAQAGLNTINQTLANLESSYQQITAITDLATLQTQAQTIQDQIALLDPNDPANTDIIAGLQTQLSQIEQSIELIQGYESLVSQLSQVQAQYDQLVQTRDQINASVAQKATLISQRDALLNAQGQLQQAYNELVNGEAQYESGLAQIQNAKKELASGQSELNANVQELETQKADGQKQLEDSQKQIDELEGEWIVLDRNSHYSYRDYGACADRMDGIAAVFPVFFFMVAALVCMTTMTRMVDEQRTEIGTLKALGYSKLQIASKYLIYALIASLIGSAIGCLVGMTLFPTVIFTAWNMLYNLETIHFEFQPGLILLASGSVTGITLLATIYSIYSELVEVPSQLMRPKASKAGKKILLERIKPIWSRLTFLHKVTARNIFRYKKRFFMTIIGIAGCSALLVSGFGINDSIGDIAAQQYGNIYLYNATVGTEDDSNAELRKQIEDLKGVQEASKERQTNMIADYEDEDHTVTAHIVDDPSVFSDFTSLKTEKGESLELDDSGVIISQKLANKMQLEKGDTFTLEDSDEHPVEMKVAGIFENYVGHHVYMTENYFDTLDTNIEPNSIYMIKTKDQSEDYEDHLGKQLMELDSVNSVTFYSSLQKNFTDMISSISFIVVVLVISAALLAFVVLYNLSNVNISERVREIATIKVLGFTRREVNQYVNREGILLAMMGAVLGLVIGIGLHHLIMNLAEMDDVMFGRTILPQSYFYSFALTMLFTFIINFFMSFKLKKIQMVESLKAVE</sequence>
<keyword evidence="2" id="KW-1003">Cell membrane</keyword>
<dbReference type="EMBL" id="JACJLU010000013">
    <property type="protein sequence ID" value="MBM6832147.1"/>
    <property type="molecule type" value="Genomic_DNA"/>
</dbReference>
<dbReference type="RefSeq" id="WP_204686511.1">
    <property type="nucleotide sequence ID" value="NZ_JACJLU010000013.1"/>
</dbReference>
<evidence type="ECO:0000256" key="5">
    <source>
        <dbReference type="ARBA" id="ARBA00023136"/>
    </source>
</evidence>
<evidence type="ECO:0000256" key="4">
    <source>
        <dbReference type="ARBA" id="ARBA00022989"/>
    </source>
</evidence>
<evidence type="ECO:0000256" key="1">
    <source>
        <dbReference type="ARBA" id="ARBA00004651"/>
    </source>
</evidence>
<dbReference type="Proteomes" id="UP000775500">
    <property type="component" value="Unassembled WGS sequence"/>
</dbReference>
<dbReference type="Gene3D" id="1.10.287.2610">
    <property type="match status" value="1"/>
</dbReference>
<reference evidence="9 10" key="1">
    <citation type="journal article" date="2021" name="Sci. Rep.">
        <title>The distribution of antibiotic resistance genes in chicken gut microbiota commensals.</title>
        <authorList>
            <person name="Juricova H."/>
            <person name="Matiasovicova J."/>
            <person name="Kubasova T."/>
            <person name="Cejkova D."/>
            <person name="Rychlik I."/>
        </authorList>
    </citation>
    <scope>NUCLEOTIDE SEQUENCE [LARGE SCALE GENOMIC DNA]</scope>
    <source>
        <strain evidence="9 10">An423</strain>
    </source>
</reference>
<feature type="transmembrane region" description="Helical" evidence="7">
    <location>
        <begin position="1059"/>
        <end position="1077"/>
    </location>
</feature>
<feature type="domain" description="ABC3 transporter permease C-terminal" evidence="8">
    <location>
        <begin position="571"/>
        <end position="685"/>
    </location>
</feature>
<evidence type="ECO:0000256" key="7">
    <source>
        <dbReference type="SAM" id="Phobius"/>
    </source>
</evidence>
<feature type="transmembrane region" description="Helical" evidence="7">
    <location>
        <begin position="664"/>
        <end position="685"/>
    </location>
</feature>
<keyword evidence="10" id="KW-1185">Reference proteome</keyword>
<evidence type="ECO:0000259" key="8">
    <source>
        <dbReference type="Pfam" id="PF02687"/>
    </source>
</evidence>
<name>A0ABS2FQF6_9FIRM</name>
<evidence type="ECO:0000313" key="9">
    <source>
        <dbReference type="EMBL" id="MBM6832147.1"/>
    </source>
</evidence>
<protein>
    <submittedName>
        <fullName evidence="9">FtsX-like permease family protein</fullName>
    </submittedName>
</protein>
<feature type="transmembrane region" description="Helical" evidence="7">
    <location>
        <begin position="20"/>
        <end position="37"/>
    </location>
</feature>
<keyword evidence="4 7" id="KW-1133">Transmembrane helix</keyword>
<feature type="coiled-coil region" evidence="6">
    <location>
        <begin position="250"/>
        <end position="302"/>
    </location>
</feature>
<feature type="transmembrane region" description="Helical" evidence="7">
    <location>
        <begin position="1017"/>
        <end position="1039"/>
    </location>
</feature>
<feature type="domain" description="ABC3 transporter permease C-terminal" evidence="8">
    <location>
        <begin position="968"/>
        <end position="1085"/>
    </location>
</feature>
<proteinExistence type="predicted"/>
<evidence type="ECO:0000256" key="2">
    <source>
        <dbReference type="ARBA" id="ARBA00022475"/>
    </source>
</evidence>
<dbReference type="Pfam" id="PF02687">
    <property type="entry name" value="FtsX"/>
    <property type="match status" value="2"/>
</dbReference>
<comment type="caution">
    <text evidence="9">The sequence shown here is derived from an EMBL/GenBank/DDBJ whole genome shotgun (WGS) entry which is preliminary data.</text>
</comment>
<keyword evidence="3 7" id="KW-0812">Transmembrane</keyword>
<evidence type="ECO:0000313" key="10">
    <source>
        <dbReference type="Proteomes" id="UP000775500"/>
    </source>
</evidence>
<feature type="transmembrane region" description="Helical" evidence="7">
    <location>
        <begin position="962"/>
        <end position="984"/>
    </location>
</feature>
<gene>
    <name evidence="9" type="ORF">H5982_08620</name>
</gene>
<feature type="transmembrane region" description="Helical" evidence="7">
    <location>
        <begin position="567"/>
        <end position="588"/>
    </location>
</feature>
<evidence type="ECO:0000256" key="3">
    <source>
        <dbReference type="ARBA" id="ARBA00022692"/>
    </source>
</evidence>
<feature type="coiled-coil region" evidence="6">
    <location>
        <begin position="429"/>
        <end position="543"/>
    </location>
</feature>
<feature type="transmembrane region" description="Helical" evidence="7">
    <location>
        <begin position="616"/>
        <end position="644"/>
    </location>
</feature>
<accession>A0ABS2FQF6</accession>
<keyword evidence="6" id="KW-0175">Coiled coil</keyword>
<evidence type="ECO:0000256" key="6">
    <source>
        <dbReference type="SAM" id="Coils"/>
    </source>
</evidence>
<keyword evidence="5 7" id="KW-0472">Membrane</keyword>
<feature type="transmembrane region" description="Helical" evidence="7">
    <location>
        <begin position="737"/>
        <end position="757"/>
    </location>
</feature>